<dbReference type="InterPro" id="IPR050160">
    <property type="entry name" value="MHC/Immunoglobulin"/>
</dbReference>
<keyword evidence="1" id="KW-0393">Immunoglobulin domain</keyword>
<dbReference type="Gene3D" id="2.60.40.10">
    <property type="entry name" value="Immunoglobulins"/>
    <property type="match status" value="1"/>
</dbReference>
<evidence type="ECO:0000313" key="4">
    <source>
        <dbReference type="Proteomes" id="UP001162483"/>
    </source>
</evidence>
<organism evidence="3 4">
    <name type="scientific">Staurois parvus</name>
    <dbReference type="NCBI Taxonomy" id="386267"/>
    <lineage>
        <taxon>Eukaryota</taxon>
        <taxon>Metazoa</taxon>
        <taxon>Chordata</taxon>
        <taxon>Craniata</taxon>
        <taxon>Vertebrata</taxon>
        <taxon>Euteleostomi</taxon>
        <taxon>Amphibia</taxon>
        <taxon>Batrachia</taxon>
        <taxon>Anura</taxon>
        <taxon>Neobatrachia</taxon>
        <taxon>Ranoidea</taxon>
        <taxon>Ranidae</taxon>
        <taxon>Staurois</taxon>
    </lineage>
</organism>
<dbReference type="SUPFAM" id="SSF48726">
    <property type="entry name" value="Immunoglobulin"/>
    <property type="match status" value="1"/>
</dbReference>
<dbReference type="InterPro" id="IPR003597">
    <property type="entry name" value="Ig_C1-set"/>
</dbReference>
<comment type="caution">
    <text evidence="3">The sequence shown here is derived from an EMBL/GenBank/DDBJ whole genome shotgun (WGS) entry which is preliminary data.</text>
</comment>
<dbReference type="InterPro" id="IPR013783">
    <property type="entry name" value="Ig-like_fold"/>
</dbReference>
<dbReference type="Pfam" id="PF07654">
    <property type="entry name" value="C1-set"/>
    <property type="match status" value="1"/>
</dbReference>
<reference evidence="3" key="1">
    <citation type="submission" date="2023-05" db="EMBL/GenBank/DDBJ databases">
        <authorList>
            <person name="Stuckert A."/>
        </authorList>
    </citation>
    <scope>NUCLEOTIDE SEQUENCE</scope>
</reference>
<sequence>MRILTPVSIFSPPEPPQVYVYTRNPVEIGKKNQLLCHCTNFHPPRIELQLKAANRELPDCHQSDMTFKEDWAYFLTKSVDFTPEEGVEYSCDVRHNDGTLKTYRLGMSHPGGGGGGTTSVGNCVINGQIQPIV</sequence>
<proteinExistence type="predicted"/>
<accession>A0ABN9AHM6</accession>
<evidence type="ECO:0000256" key="1">
    <source>
        <dbReference type="ARBA" id="ARBA00023319"/>
    </source>
</evidence>
<dbReference type="SMART" id="SM00407">
    <property type="entry name" value="IGc1"/>
    <property type="match status" value="1"/>
</dbReference>
<gene>
    <name evidence="3" type="ORF">SPARVUS_LOCUS527684</name>
</gene>
<dbReference type="PANTHER" id="PTHR19944:SF62">
    <property type="entry name" value="BETA-2-MICROGLOBULIN"/>
    <property type="match status" value="1"/>
</dbReference>
<evidence type="ECO:0000313" key="3">
    <source>
        <dbReference type="EMBL" id="CAI9534117.1"/>
    </source>
</evidence>
<keyword evidence="4" id="KW-1185">Reference proteome</keyword>
<protein>
    <recommendedName>
        <fullName evidence="2">Immunoglobulin C1-set domain-containing protein</fullName>
    </recommendedName>
</protein>
<dbReference type="EMBL" id="CATNWA010000179">
    <property type="protein sequence ID" value="CAI9534117.1"/>
    <property type="molecule type" value="Genomic_DNA"/>
</dbReference>
<dbReference type="Proteomes" id="UP001162483">
    <property type="component" value="Unassembled WGS sequence"/>
</dbReference>
<dbReference type="PANTHER" id="PTHR19944">
    <property type="entry name" value="MHC CLASS II-RELATED"/>
    <property type="match status" value="1"/>
</dbReference>
<dbReference type="InterPro" id="IPR036179">
    <property type="entry name" value="Ig-like_dom_sf"/>
</dbReference>
<name>A0ABN9AHM6_9NEOB</name>
<evidence type="ECO:0000259" key="2">
    <source>
        <dbReference type="SMART" id="SM00407"/>
    </source>
</evidence>
<feature type="domain" description="Immunoglobulin C1-set" evidence="2">
    <location>
        <begin position="31"/>
        <end position="101"/>
    </location>
</feature>